<dbReference type="EMBL" id="CATOUU010000884">
    <property type="protein sequence ID" value="CAI9957294.1"/>
    <property type="molecule type" value="Genomic_DNA"/>
</dbReference>
<reference evidence="1" key="1">
    <citation type="submission" date="2023-06" db="EMBL/GenBank/DDBJ databases">
        <authorList>
            <person name="Kurt Z."/>
        </authorList>
    </citation>
    <scope>NUCLEOTIDE SEQUENCE</scope>
</reference>
<sequence>MGCGNIAVSDFPETMRKQEKEVEDVDIDDRESRNAASSVDFNCQYRPEEFAVDFLEMTNYTPESKINYKKARQIYLKQFTFLRAEDVDHTYQYMFLNRLESKQLSVEQIEQEQLSCLQFIKFGYIFYRFYQVLQDPRLVLFYYLDDNFNSHVNFKQLKQLLRIHFGIDVKNAQLIFQRVKAKNGLINQVNFNKLLAILTASKTYDPLSSYFMQERDQEHMPENFDRAIQPENQDEIFSDISTKRQEYEQAKKFIEDEKRKQKAKKKRDAQFETE</sequence>
<accession>A0AA86UIN7</accession>
<evidence type="ECO:0000313" key="2">
    <source>
        <dbReference type="EMBL" id="CAL6012967.1"/>
    </source>
</evidence>
<evidence type="ECO:0000313" key="1">
    <source>
        <dbReference type="EMBL" id="CAI9957294.1"/>
    </source>
</evidence>
<evidence type="ECO:0000313" key="3">
    <source>
        <dbReference type="Proteomes" id="UP001642409"/>
    </source>
</evidence>
<keyword evidence="3" id="KW-1185">Reference proteome</keyword>
<dbReference type="AlphaFoldDB" id="A0AA86UIN7"/>
<organism evidence="1">
    <name type="scientific">Hexamita inflata</name>
    <dbReference type="NCBI Taxonomy" id="28002"/>
    <lineage>
        <taxon>Eukaryota</taxon>
        <taxon>Metamonada</taxon>
        <taxon>Diplomonadida</taxon>
        <taxon>Hexamitidae</taxon>
        <taxon>Hexamitinae</taxon>
        <taxon>Hexamita</taxon>
    </lineage>
</organism>
<comment type="caution">
    <text evidence="1">The sequence shown here is derived from an EMBL/GenBank/DDBJ whole genome shotgun (WGS) entry which is preliminary data.</text>
</comment>
<dbReference type="EMBL" id="CAXDID020000067">
    <property type="protein sequence ID" value="CAL6012967.1"/>
    <property type="molecule type" value="Genomic_DNA"/>
</dbReference>
<dbReference type="Proteomes" id="UP001642409">
    <property type="component" value="Unassembled WGS sequence"/>
</dbReference>
<proteinExistence type="predicted"/>
<reference evidence="2 3" key="2">
    <citation type="submission" date="2024-07" db="EMBL/GenBank/DDBJ databases">
        <authorList>
            <person name="Akdeniz Z."/>
        </authorList>
    </citation>
    <scope>NUCLEOTIDE SEQUENCE [LARGE SCALE GENOMIC DNA]</scope>
</reference>
<name>A0AA86UIN7_9EUKA</name>
<evidence type="ECO:0008006" key="4">
    <source>
        <dbReference type="Google" id="ProtNLM"/>
    </source>
</evidence>
<gene>
    <name evidence="2" type="ORF">HINF_LOCUS23561</name>
    <name evidence="1" type="ORF">HINF_LOCUS44939</name>
</gene>
<protein>
    <recommendedName>
        <fullName evidence="4">EF-hand domain-containing protein</fullName>
    </recommendedName>
</protein>